<accession>C6E3J1</accession>
<dbReference type="HOGENOM" id="CLU_347425_0_0_7"/>
<dbReference type="STRING" id="443144.GM21_3156"/>
<evidence type="ECO:0000313" key="3">
    <source>
        <dbReference type="EMBL" id="ACT19183.1"/>
    </source>
</evidence>
<dbReference type="eggNOG" id="COG3005">
    <property type="taxonomic scope" value="Bacteria"/>
</dbReference>
<dbReference type="GO" id="GO:0016491">
    <property type="term" value="F:oxidoreductase activity"/>
    <property type="evidence" value="ECO:0007669"/>
    <property type="project" value="TreeGrafter"/>
</dbReference>
<dbReference type="AlphaFoldDB" id="C6E3J1"/>
<keyword evidence="1 2" id="KW-0732">Signal</keyword>
<dbReference type="Gene3D" id="1.10.1130.10">
    <property type="entry name" value="Flavocytochrome C3, Chain A"/>
    <property type="match status" value="1"/>
</dbReference>
<feature type="chain" id="PRO_5002963445" evidence="2">
    <location>
        <begin position="21"/>
        <end position="946"/>
    </location>
</feature>
<evidence type="ECO:0000256" key="2">
    <source>
        <dbReference type="SAM" id="SignalP"/>
    </source>
</evidence>
<name>C6E3J1_GEOSM</name>
<dbReference type="PANTHER" id="PTHR35038:SF8">
    <property type="entry name" value="C-TYPE POLYHEME CYTOCHROME OMCC"/>
    <property type="match status" value="1"/>
</dbReference>
<dbReference type="OrthoDB" id="5477228at2"/>
<proteinExistence type="predicted"/>
<dbReference type="InterPro" id="IPR036280">
    <property type="entry name" value="Multihaem_cyt_sf"/>
</dbReference>
<sequence length="946" mass="98193">MKRYGMVLAMLLALPGMANAWYLNAKSANTTQGTVTPSGTKYVATGASSAEYVVTPKTTAYKISKVTLDGAVLAPNANGNYVAPYNAAKAYRYLVAYFTANVNLYNITTTAGANGAVYEDTYESLTNIPAGASRQILVVPNTGFSIADLTVSAGGVVTDTANGKLVTFATLADNQSVSATFAQTPVFNINAGADITLPSYNTVGNVFGAVDTNLGAATYTWTSEEKTATSGTVTTTSKLVFDNPNDINSAFRISATTSNGTAASFKTGTYAITLTAVSGGQTKTDSLVVTFLDGKAANLNTCTACHNNNTPEFIAGYVAGAHGVASGHETGTCQRCHATTGAQVGFAQGWVGGYTQLMADQATVWTPNQPLISDNGISCAVCHNAHDGLNAVTGWDPNANQANNDQYDVCTACHTLNDNSGAVVGNYHEGYALDVARTISDSHYDDPATIGLEEGYVLRKNSATPCADCHNLHTASVVVQEAWGESAHAGKILAKKAEAACAPSITYFNATYVDKTPAVVDAAGNPVTAATSCTEEKSITGSRGVSTETVLTWYGKSAAGIAFYKTVGAMDDADGNAWSHYNWDKTSKLATDGTTVVDDRGSCQHCHTSTGAANFLKAATAGTVYSPTNNDFSHLNGWTALGGSNQQELLYCWGCHSDAQTGALNATGAITVDYKVNGLAKSLTAADAGKSAACISCHSGRGNANSLLGAAAMNPAGASIASPATKSHYLAAGLTINQVELNAGYTFGRPATDYADAVYFAHKNLGCAECHMTSAKSHTFDVVEKDAAGVITKVASSKCIECHDGEHGPALSPVDVTTVWGSFTAAAGAAFLEEEAEGFHQALEVLKNALLAKGFTVTAGYPYIGAGTNADFLNQGNSGAAYNYSYLHHEPGAFAHNSVLAKRLIFDSIDWLDNGVLDNTIAIDELTFPAARAWYGAVSGASVARP</sequence>
<reference evidence="3" key="1">
    <citation type="submission" date="2009-07" db="EMBL/GenBank/DDBJ databases">
        <title>Complete sequence of Geobacter sp. M21.</title>
        <authorList>
            <consortium name="US DOE Joint Genome Institute"/>
            <person name="Lucas S."/>
            <person name="Copeland A."/>
            <person name="Lapidus A."/>
            <person name="Glavina del Rio T."/>
            <person name="Dalin E."/>
            <person name="Tice H."/>
            <person name="Bruce D."/>
            <person name="Goodwin L."/>
            <person name="Pitluck S."/>
            <person name="Saunders E."/>
            <person name="Brettin T."/>
            <person name="Detter J.C."/>
            <person name="Han C."/>
            <person name="Larimer F."/>
            <person name="Land M."/>
            <person name="Hauser L."/>
            <person name="Kyrpides N."/>
            <person name="Ovchinnikova G."/>
            <person name="Lovley D."/>
        </authorList>
    </citation>
    <scope>NUCLEOTIDE SEQUENCE [LARGE SCALE GENOMIC DNA]</scope>
    <source>
        <strain evidence="3">M21</strain>
    </source>
</reference>
<feature type="signal peptide" evidence="2">
    <location>
        <begin position="1"/>
        <end position="20"/>
    </location>
</feature>
<protein>
    <submittedName>
        <fullName evidence="3">Uncharacterized protein</fullName>
    </submittedName>
</protein>
<dbReference type="PANTHER" id="PTHR35038">
    <property type="entry name" value="DISSIMILATORY SULFITE REDUCTASE SIRA"/>
    <property type="match status" value="1"/>
</dbReference>
<dbReference type="InterPro" id="IPR051829">
    <property type="entry name" value="Multiheme_Cytochr_ET"/>
</dbReference>
<dbReference type="KEGG" id="gem:GM21_3156"/>
<evidence type="ECO:0000256" key="1">
    <source>
        <dbReference type="ARBA" id="ARBA00022729"/>
    </source>
</evidence>
<dbReference type="SUPFAM" id="SSF48695">
    <property type="entry name" value="Multiheme cytochromes"/>
    <property type="match status" value="2"/>
</dbReference>
<organism evidence="3">
    <name type="scientific">Geobacter sp. (strain M21)</name>
    <dbReference type="NCBI Taxonomy" id="443144"/>
    <lineage>
        <taxon>Bacteria</taxon>
        <taxon>Pseudomonadati</taxon>
        <taxon>Thermodesulfobacteriota</taxon>
        <taxon>Desulfuromonadia</taxon>
        <taxon>Geobacterales</taxon>
        <taxon>Geobacteraceae</taxon>
        <taxon>Geobacter</taxon>
    </lineage>
</organism>
<gene>
    <name evidence="3" type="ordered locus">GM21_3156</name>
</gene>
<dbReference type="EMBL" id="CP001661">
    <property type="protein sequence ID" value="ACT19183.1"/>
    <property type="molecule type" value="Genomic_DNA"/>
</dbReference>